<evidence type="ECO:0000256" key="9">
    <source>
        <dbReference type="ARBA" id="ARBA00023136"/>
    </source>
</evidence>
<accession>A0A5N5QGI5</accession>
<proteinExistence type="inferred from homology"/>
<gene>
    <name evidence="13" type="ORF">CTheo_5709</name>
</gene>
<evidence type="ECO:0000256" key="8">
    <source>
        <dbReference type="ARBA" id="ARBA00023034"/>
    </source>
</evidence>
<evidence type="ECO:0000256" key="7">
    <source>
        <dbReference type="ARBA" id="ARBA00022989"/>
    </source>
</evidence>
<evidence type="ECO:0000256" key="11">
    <source>
        <dbReference type="SAM" id="Phobius"/>
    </source>
</evidence>
<feature type="region of interest" description="Disordered" evidence="10">
    <location>
        <begin position="34"/>
        <end position="58"/>
    </location>
</feature>
<reference evidence="13 14" key="1">
    <citation type="journal article" date="2019" name="Fungal Biol. Biotechnol.">
        <title>Draft genome sequence of fastidious pathogen Ceratobasidium theobromae, which causes vascular-streak dieback in Theobroma cacao.</title>
        <authorList>
            <person name="Ali S.S."/>
            <person name="Asman A."/>
            <person name="Shao J."/>
            <person name="Firmansyah A.P."/>
            <person name="Susilo A.W."/>
            <person name="Rosmana A."/>
            <person name="McMahon P."/>
            <person name="Junaid M."/>
            <person name="Guest D."/>
            <person name="Kheng T.Y."/>
            <person name="Meinhardt L.W."/>
            <person name="Bailey B.A."/>
        </authorList>
    </citation>
    <scope>NUCLEOTIDE SEQUENCE [LARGE SCALE GENOMIC DNA]</scope>
    <source>
        <strain evidence="13 14">CT2</strain>
    </source>
</reference>
<dbReference type="OrthoDB" id="166803at2759"/>
<evidence type="ECO:0000256" key="10">
    <source>
        <dbReference type="SAM" id="MobiDB-lite"/>
    </source>
</evidence>
<keyword evidence="6 11" id="KW-0812">Transmembrane</keyword>
<organism evidence="13 14">
    <name type="scientific">Ceratobasidium theobromae</name>
    <dbReference type="NCBI Taxonomy" id="1582974"/>
    <lineage>
        <taxon>Eukaryota</taxon>
        <taxon>Fungi</taxon>
        <taxon>Dikarya</taxon>
        <taxon>Basidiomycota</taxon>
        <taxon>Agaricomycotina</taxon>
        <taxon>Agaricomycetes</taxon>
        <taxon>Cantharellales</taxon>
        <taxon>Ceratobasidiaceae</taxon>
        <taxon>Ceratobasidium</taxon>
    </lineage>
</organism>
<comment type="caution">
    <text evidence="13">The sequence shown here is derived from an EMBL/GenBank/DDBJ whole genome shotgun (WGS) entry which is preliminary data.</text>
</comment>
<sequence>MTTLAPHPVQPTPSPGYITYSNRSESEFQYSSVENDTVPLTGRGARRPSSPTPSEKEELKEFDGLVRKMLRKENWKDVHFIVTVVVIVIIITIVILLSVFNKQIVKALTPAAEWVKKAPAGWLIPIAILVVLSIPPLIGAEIVHILCGLVYGVWAGFLVVCAGTVIGEVLTFYLFRYCLRSRTEKLERGKGSLQSAALARVIREGGFWVAIVIRYSAIPTHITTAVFASCGMNFWTFLITLTLSLPRQLAGVYIGVLAREEAEGNVSKKDKIVSNVVLGVTIAITIIAMRWVSARMKSAGLVIIRERRAREAAEIEAKPFDPQAPYDPASATGTWSGTTNSNVYFGTRTPSPVPPYVSGGGGLPVMPGPAQIRVQSV</sequence>
<feature type="domain" description="VTT" evidence="12">
    <location>
        <begin position="140"/>
        <end position="256"/>
    </location>
</feature>
<evidence type="ECO:0000256" key="1">
    <source>
        <dbReference type="ARBA" id="ARBA00002978"/>
    </source>
</evidence>
<evidence type="ECO:0000256" key="3">
    <source>
        <dbReference type="ARBA" id="ARBA00008640"/>
    </source>
</evidence>
<evidence type="ECO:0000256" key="5">
    <source>
        <dbReference type="ARBA" id="ARBA00020673"/>
    </source>
</evidence>
<evidence type="ECO:0000256" key="2">
    <source>
        <dbReference type="ARBA" id="ARBA00004653"/>
    </source>
</evidence>
<feature type="transmembrane region" description="Helical" evidence="11">
    <location>
        <begin position="78"/>
        <end position="100"/>
    </location>
</feature>
<dbReference type="InterPro" id="IPR032816">
    <property type="entry name" value="VTT_dom"/>
</dbReference>
<dbReference type="PANTHER" id="PTHR47549">
    <property type="entry name" value="GOLGI APPARATUS MEMBRANE PROTEIN TVP38-RELATED"/>
    <property type="match status" value="1"/>
</dbReference>
<dbReference type="InterPro" id="IPR051076">
    <property type="entry name" value="Golgi_membrane_TVP38/TMEM64"/>
</dbReference>
<dbReference type="EMBL" id="SSOP01000141">
    <property type="protein sequence ID" value="KAB5590840.1"/>
    <property type="molecule type" value="Genomic_DNA"/>
</dbReference>
<feature type="transmembrane region" description="Helical" evidence="11">
    <location>
        <begin position="120"/>
        <end position="139"/>
    </location>
</feature>
<comment type="subcellular location">
    <subcellularLocation>
        <location evidence="2">Golgi apparatus membrane</location>
        <topology evidence="2">Multi-pass membrane protein</topology>
    </subcellularLocation>
</comment>
<evidence type="ECO:0000313" key="14">
    <source>
        <dbReference type="Proteomes" id="UP000383932"/>
    </source>
</evidence>
<keyword evidence="8" id="KW-0333">Golgi apparatus</keyword>
<evidence type="ECO:0000313" key="13">
    <source>
        <dbReference type="EMBL" id="KAB5590840.1"/>
    </source>
</evidence>
<dbReference type="Pfam" id="PF09335">
    <property type="entry name" value="VTT_dom"/>
    <property type="match status" value="1"/>
</dbReference>
<comment type="function">
    <text evidence="1">Golgi membrane protein involved in vesicular trafficking and spindle migration.</text>
</comment>
<keyword evidence="7 11" id="KW-1133">Transmembrane helix</keyword>
<evidence type="ECO:0000259" key="12">
    <source>
        <dbReference type="Pfam" id="PF09335"/>
    </source>
</evidence>
<evidence type="ECO:0000256" key="4">
    <source>
        <dbReference type="ARBA" id="ARBA00013533"/>
    </source>
</evidence>
<dbReference type="PANTHER" id="PTHR47549:SF2">
    <property type="entry name" value="GOLGI APPARATUS MEMBRANE PROTEIN TVP38"/>
    <property type="match status" value="1"/>
</dbReference>
<feature type="transmembrane region" description="Helical" evidence="11">
    <location>
        <begin position="272"/>
        <end position="292"/>
    </location>
</feature>
<keyword evidence="14" id="KW-1185">Reference proteome</keyword>
<dbReference type="GO" id="GO:0000139">
    <property type="term" value="C:Golgi membrane"/>
    <property type="evidence" value="ECO:0007669"/>
    <property type="project" value="UniProtKB-SubCell"/>
</dbReference>
<comment type="similarity">
    <text evidence="3">Belongs to the TVP38/TMEM64 family.</text>
</comment>
<feature type="transmembrane region" description="Helical" evidence="11">
    <location>
        <begin position="151"/>
        <end position="175"/>
    </location>
</feature>
<keyword evidence="9 11" id="KW-0472">Membrane</keyword>
<dbReference type="Proteomes" id="UP000383932">
    <property type="component" value="Unassembled WGS sequence"/>
</dbReference>
<evidence type="ECO:0000256" key="6">
    <source>
        <dbReference type="ARBA" id="ARBA00022692"/>
    </source>
</evidence>
<name>A0A5N5QGI5_9AGAM</name>
<dbReference type="AlphaFoldDB" id="A0A5N5QGI5"/>
<protein>
    <recommendedName>
        <fullName evidence="4">Golgi apparatus membrane protein TVP38</fullName>
    </recommendedName>
    <alternativeName>
        <fullName evidence="5">Golgi apparatus membrane protein tvp38</fullName>
    </alternativeName>
</protein>